<accession>A0A3D9Z4F1</accession>
<protein>
    <submittedName>
        <fullName evidence="1">Uncharacterized protein</fullName>
    </submittedName>
</protein>
<proteinExistence type="predicted"/>
<sequence length="300" mass="33025">MTTPVRVLSFGGCLLHGPISKVVSAGASDVAIAKLSRGGGTPPTYTIGEMLQTLALYRNEIEMTPDIRVLCGVKAEFAPLPRAGELFGVDVAILEPQSPIDIRFREYSLHRAAIKNAISSTLKGDEKLTKAADRWLNKGFMLLDDEYRKRVGAEIADQLDDDAPMVETFRAVLREAYPERKPIESELRELVNKIGRPVGVLTYMFQFMPDGRPVSWPAGFHEEVVAAAQALNLPVFEPWRVVQAHGVSKAMKPDLRHYQEEFLPVIAREICNFVRTVSDRGGAAWPVSAAERGVATSVPA</sequence>
<keyword evidence="2" id="KW-1185">Reference proteome</keyword>
<dbReference type="Proteomes" id="UP000256900">
    <property type="component" value="Unassembled WGS sequence"/>
</dbReference>
<dbReference type="AlphaFoldDB" id="A0A3D9Z4F1"/>
<comment type="caution">
    <text evidence="1">The sequence shown here is derived from an EMBL/GenBank/DDBJ whole genome shotgun (WGS) entry which is preliminary data.</text>
</comment>
<organism evidence="1 2">
    <name type="scientific">Methylovirgula ligni</name>
    <dbReference type="NCBI Taxonomy" id="569860"/>
    <lineage>
        <taxon>Bacteria</taxon>
        <taxon>Pseudomonadati</taxon>
        <taxon>Pseudomonadota</taxon>
        <taxon>Alphaproteobacteria</taxon>
        <taxon>Hyphomicrobiales</taxon>
        <taxon>Beijerinckiaceae</taxon>
        <taxon>Methylovirgula</taxon>
    </lineage>
</organism>
<dbReference type="RefSeq" id="WP_115834914.1">
    <property type="nucleotide sequence ID" value="NZ_QUMO01000001.1"/>
</dbReference>
<reference evidence="1 2" key="1">
    <citation type="submission" date="2018-08" db="EMBL/GenBank/DDBJ databases">
        <title>Genomic Encyclopedia of Type Strains, Phase IV (KMG-IV): sequencing the most valuable type-strain genomes for metagenomic binning, comparative biology and taxonomic classification.</title>
        <authorList>
            <person name="Goeker M."/>
        </authorList>
    </citation>
    <scope>NUCLEOTIDE SEQUENCE [LARGE SCALE GENOMIC DNA]</scope>
    <source>
        <strain evidence="1 2">BW863</strain>
    </source>
</reference>
<evidence type="ECO:0000313" key="1">
    <source>
        <dbReference type="EMBL" id="REF89100.1"/>
    </source>
</evidence>
<gene>
    <name evidence="1" type="ORF">DES32_0314</name>
</gene>
<dbReference type="EMBL" id="QUMO01000001">
    <property type="protein sequence ID" value="REF89100.1"/>
    <property type="molecule type" value="Genomic_DNA"/>
</dbReference>
<name>A0A3D9Z4F1_9HYPH</name>
<evidence type="ECO:0000313" key="2">
    <source>
        <dbReference type="Proteomes" id="UP000256900"/>
    </source>
</evidence>